<keyword evidence="3" id="KW-1185">Reference proteome</keyword>
<proteinExistence type="predicted"/>
<keyword evidence="1" id="KW-0812">Transmembrane</keyword>
<dbReference type="Proteomes" id="UP000604046">
    <property type="component" value="Unassembled WGS sequence"/>
</dbReference>
<evidence type="ECO:0000256" key="1">
    <source>
        <dbReference type="SAM" id="Phobius"/>
    </source>
</evidence>
<feature type="transmembrane region" description="Helical" evidence="1">
    <location>
        <begin position="368"/>
        <end position="388"/>
    </location>
</feature>
<name>A0A812R4V2_9DINO</name>
<dbReference type="EMBL" id="CAJNDS010002299">
    <property type="protein sequence ID" value="CAE7418779.1"/>
    <property type="molecule type" value="Genomic_DNA"/>
</dbReference>
<dbReference type="AlphaFoldDB" id="A0A812R4V2"/>
<keyword evidence="1" id="KW-0472">Membrane</keyword>
<evidence type="ECO:0000313" key="2">
    <source>
        <dbReference type="EMBL" id="CAE7418779.1"/>
    </source>
</evidence>
<gene>
    <name evidence="2" type="ORF">SNAT2548_LOCUS22772</name>
</gene>
<feature type="transmembrane region" description="Helical" evidence="1">
    <location>
        <begin position="422"/>
        <end position="442"/>
    </location>
</feature>
<comment type="caution">
    <text evidence="2">The sequence shown here is derived from an EMBL/GenBank/DDBJ whole genome shotgun (WGS) entry which is preliminary data.</text>
</comment>
<protein>
    <submittedName>
        <fullName evidence="2">Uncharacterized protein</fullName>
    </submittedName>
</protein>
<feature type="transmembrane region" description="Helical" evidence="1">
    <location>
        <begin position="395"/>
        <end position="416"/>
    </location>
</feature>
<organism evidence="2 3">
    <name type="scientific">Symbiodinium natans</name>
    <dbReference type="NCBI Taxonomy" id="878477"/>
    <lineage>
        <taxon>Eukaryota</taxon>
        <taxon>Sar</taxon>
        <taxon>Alveolata</taxon>
        <taxon>Dinophyceae</taxon>
        <taxon>Suessiales</taxon>
        <taxon>Symbiodiniaceae</taxon>
        <taxon>Symbiodinium</taxon>
    </lineage>
</organism>
<feature type="transmembrane region" description="Helical" evidence="1">
    <location>
        <begin position="495"/>
        <end position="515"/>
    </location>
</feature>
<keyword evidence="1" id="KW-1133">Transmembrane helix</keyword>
<feature type="transmembrane region" description="Helical" evidence="1">
    <location>
        <begin position="578"/>
        <end position="597"/>
    </location>
</feature>
<feature type="transmembrane region" description="Helical" evidence="1">
    <location>
        <begin position="535"/>
        <end position="558"/>
    </location>
</feature>
<accession>A0A812R4V2</accession>
<sequence>MLQLGPAQIHAKEHFCGHLLVDRCDPQAYVWCNNNCRLHTHGPDCHRPLPDVMAENPGIDGYCYFNATAGWLVYEGPTSDFEAHAARTIQLFRDSSYKGLNTGTITTYNNFEGSGNLTTHADSLNYYFDDLYGYSLGFLQGQGLHSGWMRNSSFWVSLSKRKCDEIQASYQFSKEELVLADWLDNFAVISIKTMCSTDDYLCPGSPNPEVNRMAGWRNRADCRPVTHREFAKHFYVKCLLGYQNAANEMAYLHARISSEPETDSLHTLEVGEALVSQYSDVLHVDDGQRIELAGVLFEDMVFSGNTALRVDSFRAYLYWYGCRTYRLYTLFVFSMLWMMKVGHCKAHFLCLTTVQHWCGMNCFAPDPFWTSSVLFAVWLFHPPLDIILRAAGCEVLVCGIIWVLLLCRTALIYAVAPTTWWWPTYISAFTWYGDFAMGVAAARCKNLLADETTWHLRFAADSVFIAIGLLLQLDIEQAPLSSWIRVDSTWGDDVWHAWTVLAHLFAPLFGLWLALSSRNPGIIGRALSHQVLVEFGSVSMQIYLLHWPSIITFAAYVLGHTEIIHEELQVVPKMRSEAYVLLLAFVLFFCSGFAWYVEPLIQKLWSTALQLGSVNLAQKSRNA</sequence>
<evidence type="ECO:0000313" key="3">
    <source>
        <dbReference type="Proteomes" id="UP000604046"/>
    </source>
</evidence>
<reference evidence="2" key="1">
    <citation type="submission" date="2021-02" db="EMBL/GenBank/DDBJ databases">
        <authorList>
            <person name="Dougan E. K."/>
            <person name="Rhodes N."/>
            <person name="Thang M."/>
            <person name="Chan C."/>
        </authorList>
    </citation>
    <scope>NUCLEOTIDE SEQUENCE</scope>
</reference>